<evidence type="ECO:0000256" key="1">
    <source>
        <dbReference type="ARBA" id="ARBA00004236"/>
    </source>
</evidence>
<evidence type="ECO:0000256" key="8">
    <source>
        <dbReference type="SAM" id="SignalP"/>
    </source>
</evidence>
<keyword evidence="8" id="KW-0732">Signal</keyword>
<evidence type="ECO:0000256" key="4">
    <source>
        <dbReference type="ARBA" id="ARBA00022989"/>
    </source>
</evidence>
<protein>
    <submittedName>
        <fullName evidence="10">Cobalt/nickel transport system permease protein/cobalt/nickel transport protein</fullName>
    </submittedName>
</protein>
<accession>A0A7Y9RXV2</accession>
<evidence type="ECO:0000256" key="6">
    <source>
        <dbReference type="SAM" id="MobiDB-lite"/>
    </source>
</evidence>
<keyword evidence="11" id="KW-1185">Reference proteome</keyword>
<feature type="compositionally biased region" description="Gly residues" evidence="6">
    <location>
        <begin position="99"/>
        <end position="108"/>
    </location>
</feature>
<comment type="subcellular location">
    <subcellularLocation>
        <location evidence="1">Cell membrane</location>
    </subcellularLocation>
</comment>
<dbReference type="InterPro" id="IPR025937">
    <property type="entry name" value="PDGLE_dom"/>
</dbReference>
<evidence type="ECO:0000256" key="7">
    <source>
        <dbReference type="SAM" id="Phobius"/>
    </source>
</evidence>
<keyword evidence="4 7" id="KW-1133">Transmembrane helix</keyword>
<evidence type="ECO:0000313" key="10">
    <source>
        <dbReference type="EMBL" id="NYG56573.1"/>
    </source>
</evidence>
<proteinExistence type="predicted"/>
<feature type="region of interest" description="Disordered" evidence="6">
    <location>
        <begin position="39"/>
        <end position="59"/>
    </location>
</feature>
<evidence type="ECO:0000256" key="5">
    <source>
        <dbReference type="ARBA" id="ARBA00023136"/>
    </source>
</evidence>
<feature type="transmembrane region" description="Helical" evidence="7">
    <location>
        <begin position="71"/>
        <end position="92"/>
    </location>
</feature>
<dbReference type="Proteomes" id="UP000544110">
    <property type="component" value="Unassembled WGS sequence"/>
</dbReference>
<evidence type="ECO:0000256" key="3">
    <source>
        <dbReference type="ARBA" id="ARBA00022692"/>
    </source>
</evidence>
<dbReference type="GO" id="GO:0005886">
    <property type="term" value="C:plasma membrane"/>
    <property type="evidence" value="ECO:0007669"/>
    <property type="project" value="UniProtKB-SubCell"/>
</dbReference>
<feature type="signal peptide" evidence="8">
    <location>
        <begin position="1"/>
        <end position="25"/>
    </location>
</feature>
<dbReference type="Pfam" id="PF13190">
    <property type="entry name" value="PDGLE"/>
    <property type="match status" value="1"/>
</dbReference>
<feature type="chain" id="PRO_5031350689" evidence="8">
    <location>
        <begin position="26"/>
        <end position="115"/>
    </location>
</feature>
<name>A0A7Y9RXV2_9ACTN</name>
<gene>
    <name evidence="10" type="ORF">BJ989_002877</name>
</gene>
<feature type="domain" description="PDGLE" evidence="9">
    <location>
        <begin position="4"/>
        <end position="94"/>
    </location>
</feature>
<evidence type="ECO:0000256" key="2">
    <source>
        <dbReference type="ARBA" id="ARBA00022475"/>
    </source>
</evidence>
<dbReference type="RefSeq" id="WP_179518803.1">
    <property type="nucleotide sequence ID" value="NZ_JACCAC010000001.1"/>
</dbReference>
<evidence type="ECO:0000259" key="9">
    <source>
        <dbReference type="Pfam" id="PF13190"/>
    </source>
</evidence>
<evidence type="ECO:0000313" key="11">
    <source>
        <dbReference type="Proteomes" id="UP000544110"/>
    </source>
</evidence>
<dbReference type="EMBL" id="JACCAC010000001">
    <property type="protein sequence ID" value="NYG56573.1"/>
    <property type="molecule type" value="Genomic_DNA"/>
</dbReference>
<organism evidence="10 11">
    <name type="scientific">Nocardioides perillae</name>
    <dbReference type="NCBI Taxonomy" id="1119534"/>
    <lineage>
        <taxon>Bacteria</taxon>
        <taxon>Bacillati</taxon>
        <taxon>Actinomycetota</taxon>
        <taxon>Actinomycetes</taxon>
        <taxon>Propionibacteriales</taxon>
        <taxon>Nocardioidaceae</taxon>
        <taxon>Nocardioides</taxon>
    </lineage>
</organism>
<keyword evidence="3 7" id="KW-0812">Transmembrane</keyword>
<keyword evidence="5 7" id="KW-0472">Membrane</keyword>
<keyword evidence="2" id="KW-1003">Cell membrane</keyword>
<feature type="region of interest" description="Disordered" evidence="6">
    <location>
        <begin position="95"/>
        <end position="115"/>
    </location>
</feature>
<reference evidence="10 11" key="1">
    <citation type="submission" date="2020-07" db="EMBL/GenBank/DDBJ databases">
        <title>Sequencing the genomes of 1000 actinobacteria strains.</title>
        <authorList>
            <person name="Klenk H.-P."/>
        </authorList>
    </citation>
    <scope>NUCLEOTIDE SEQUENCE [LARGE SCALE GENOMIC DNA]</scope>
    <source>
        <strain evidence="10 11">DSM 24552</strain>
    </source>
</reference>
<sequence length="115" mass="11583">MSRRAFYAVALLVSLLLAGVVSSYASSHPDGLEHVAEQTGFLDSAEDSPTADSPLADYSTRGVDDARAGTAIAGVVGALVTLLLTGGLALGLRRRRGGATDGATGGAPDGDLARR</sequence>
<dbReference type="AlphaFoldDB" id="A0A7Y9RXV2"/>
<comment type="caution">
    <text evidence="10">The sequence shown here is derived from an EMBL/GenBank/DDBJ whole genome shotgun (WGS) entry which is preliminary data.</text>
</comment>